<organism evidence="1">
    <name type="scientific">Arundo donax</name>
    <name type="common">Giant reed</name>
    <name type="synonym">Donax arundinaceus</name>
    <dbReference type="NCBI Taxonomy" id="35708"/>
    <lineage>
        <taxon>Eukaryota</taxon>
        <taxon>Viridiplantae</taxon>
        <taxon>Streptophyta</taxon>
        <taxon>Embryophyta</taxon>
        <taxon>Tracheophyta</taxon>
        <taxon>Spermatophyta</taxon>
        <taxon>Magnoliopsida</taxon>
        <taxon>Liliopsida</taxon>
        <taxon>Poales</taxon>
        <taxon>Poaceae</taxon>
        <taxon>PACMAD clade</taxon>
        <taxon>Arundinoideae</taxon>
        <taxon>Arundineae</taxon>
        <taxon>Arundo</taxon>
    </lineage>
</organism>
<protein>
    <submittedName>
        <fullName evidence="1">Uncharacterized protein</fullName>
    </submittedName>
</protein>
<reference evidence="1" key="1">
    <citation type="submission" date="2014-09" db="EMBL/GenBank/DDBJ databases">
        <authorList>
            <person name="Magalhaes I.L.F."/>
            <person name="Oliveira U."/>
            <person name="Santos F.R."/>
            <person name="Vidigal T.H.D.A."/>
            <person name="Brescovit A.D."/>
            <person name="Santos A.J."/>
        </authorList>
    </citation>
    <scope>NUCLEOTIDE SEQUENCE</scope>
    <source>
        <tissue evidence="1">Shoot tissue taken approximately 20 cm above the soil surface</tissue>
    </source>
</reference>
<evidence type="ECO:0000313" key="1">
    <source>
        <dbReference type="EMBL" id="JAE33404.1"/>
    </source>
</evidence>
<dbReference type="EMBL" id="GBRH01164492">
    <property type="protein sequence ID" value="JAE33404.1"/>
    <property type="molecule type" value="Transcribed_RNA"/>
</dbReference>
<name>A0A0A9HC66_ARUDO</name>
<dbReference type="AlphaFoldDB" id="A0A0A9HC66"/>
<reference evidence="1" key="2">
    <citation type="journal article" date="2015" name="Data Brief">
        <title>Shoot transcriptome of the giant reed, Arundo donax.</title>
        <authorList>
            <person name="Barrero R.A."/>
            <person name="Guerrero F.D."/>
            <person name="Moolhuijzen P."/>
            <person name="Goolsby J.A."/>
            <person name="Tidwell J."/>
            <person name="Bellgard S.E."/>
            <person name="Bellgard M.I."/>
        </authorList>
    </citation>
    <scope>NUCLEOTIDE SEQUENCE</scope>
    <source>
        <tissue evidence="1">Shoot tissue taken approximately 20 cm above the soil surface</tissue>
    </source>
</reference>
<accession>A0A0A9HC66</accession>
<proteinExistence type="predicted"/>
<sequence>MQLHIFDLNKFGLVCFSFCAIPVSILKSIGHLSHCISYPLNTIT</sequence>